<keyword evidence="1" id="KW-0732">Signal</keyword>
<dbReference type="Proteomes" id="UP000663855">
    <property type="component" value="Unassembled WGS sequence"/>
</dbReference>
<comment type="caution">
    <text evidence="2">The sequence shown here is derived from an EMBL/GenBank/DDBJ whole genome shotgun (WGS) entry which is preliminary data.</text>
</comment>
<evidence type="ECO:0000256" key="1">
    <source>
        <dbReference type="SAM" id="SignalP"/>
    </source>
</evidence>
<reference evidence="2" key="1">
    <citation type="submission" date="2021-02" db="EMBL/GenBank/DDBJ databases">
        <authorList>
            <person name="Nowell W R."/>
        </authorList>
    </citation>
    <scope>NUCLEOTIDE SEQUENCE</scope>
</reference>
<feature type="chain" id="PRO_5032672944" evidence="1">
    <location>
        <begin position="24"/>
        <end position="37"/>
    </location>
</feature>
<feature type="signal peptide" evidence="1">
    <location>
        <begin position="1"/>
        <end position="23"/>
    </location>
</feature>
<name>A0A815JEC8_9BILA</name>
<proteinExistence type="predicted"/>
<protein>
    <submittedName>
        <fullName evidence="2">Uncharacterized protein</fullName>
    </submittedName>
</protein>
<evidence type="ECO:0000313" key="2">
    <source>
        <dbReference type="EMBL" id="CAF1381174.1"/>
    </source>
</evidence>
<feature type="non-terminal residue" evidence="2">
    <location>
        <position position="1"/>
    </location>
</feature>
<gene>
    <name evidence="2" type="ORF">CJN711_LOCUS20953</name>
</gene>
<dbReference type="AlphaFoldDB" id="A0A815JEC8"/>
<dbReference type="EMBL" id="CAJNOV010009848">
    <property type="protein sequence ID" value="CAF1381174.1"/>
    <property type="molecule type" value="Genomic_DNA"/>
</dbReference>
<evidence type="ECO:0000313" key="3">
    <source>
        <dbReference type="Proteomes" id="UP000663855"/>
    </source>
</evidence>
<accession>A0A815JEC8</accession>
<organism evidence="2 3">
    <name type="scientific">Rotaria magnacalcarata</name>
    <dbReference type="NCBI Taxonomy" id="392030"/>
    <lineage>
        <taxon>Eukaryota</taxon>
        <taxon>Metazoa</taxon>
        <taxon>Spiralia</taxon>
        <taxon>Gnathifera</taxon>
        <taxon>Rotifera</taxon>
        <taxon>Eurotatoria</taxon>
        <taxon>Bdelloidea</taxon>
        <taxon>Philodinida</taxon>
        <taxon>Philodinidae</taxon>
        <taxon>Rotaria</taxon>
    </lineage>
</organism>
<sequence>NICSHVSTAIVLLFVSCFSLCDGELYSFNVLGMVDRW</sequence>